<dbReference type="InParanoid" id="A0A673A0A0"/>
<evidence type="ECO:0000256" key="9">
    <source>
        <dbReference type="PIRSR" id="PIRSR619791-2"/>
    </source>
</evidence>
<dbReference type="Pfam" id="PF03098">
    <property type="entry name" value="An_peroxidase"/>
    <property type="match status" value="1"/>
</dbReference>
<keyword evidence="5" id="KW-0560">Oxidoreductase</keyword>
<evidence type="ECO:0000256" key="6">
    <source>
        <dbReference type="ARBA" id="ARBA00023004"/>
    </source>
</evidence>
<evidence type="ECO:0000313" key="12">
    <source>
        <dbReference type="Ensembl" id="ENSSORP00005022731.1"/>
    </source>
</evidence>
<evidence type="ECO:0000256" key="7">
    <source>
        <dbReference type="ARBA" id="ARBA00023157"/>
    </source>
</evidence>
<feature type="region of interest" description="Disordered" evidence="10">
    <location>
        <begin position="743"/>
        <end position="793"/>
    </location>
</feature>
<protein>
    <recommendedName>
        <fullName evidence="11">C1q domain-containing protein</fullName>
    </recommendedName>
</protein>
<reference evidence="12" key="3">
    <citation type="submission" date="2025-09" db="UniProtKB">
        <authorList>
            <consortium name="Ensembl"/>
        </authorList>
    </citation>
    <scope>IDENTIFICATION</scope>
</reference>
<feature type="domain" description="C1q" evidence="11">
    <location>
        <begin position="787"/>
        <end position="915"/>
    </location>
</feature>
<dbReference type="PRINTS" id="PR00007">
    <property type="entry name" value="COMPLEMNTC1Q"/>
</dbReference>
<organism evidence="12 13">
    <name type="scientific">Sphaeramia orbicularis</name>
    <name type="common">orbiculate cardinalfish</name>
    <dbReference type="NCBI Taxonomy" id="375764"/>
    <lineage>
        <taxon>Eukaryota</taxon>
        <taxon>Metazoa</taxon>
        <taxon>Chordata</taxon>
        <taxon>Craniata</taxon>
        <taxon>Vertebrata</taxon>
        <taxon>Euteleostomi</taxon>
        <taxon>Actinopterygii</taxon>
        <taxon>Neopterygii</taxon>
        <taxon>Teleostei</taxon>
        <taxon>Neoteleostei</taxon>
        <taxon>Acanthomorphata</taxon>
        <taxon>Gobiaria</taxon>
        <taxon>Kurtiformes</taxon>
        <taxon>Apogonoidei</taxon>
        <taxon>Apogonidae</taxon>
        <taxon>Apogoninae</taxon>
        <taxon>Sphaeramia</taxon>
    </lineage>
</organism>
<dbReference type="SUPFAM" id="SSF48113">
    <property type="entry name" value="Heme-dependent peroxidases"/>
    <property type="match status" value="1"/>
</dbReference>
<keyword evidence="6 9" id="KW-0408">Iron</keyword>
<dbReference type="GO" id="GO:0004601">
    <property type="term" value="F:peroxidase activity"/>
    <property type="evidence" value="ECO:0007669"/>
    <property type="project" value="InterPro"/>
</dbReference>
<dbReference type="Ensembl" id="ENSSORT00005023396.1">
    <property type="protein sequence ID" value="ENSSORP00005022731.1"/>
    <property type="gene ID" value="ENSSORG00005010912.1"/>
</dbReference>
<name>A0A673A0A0_9TELE</name>
<evidence type="ECO:0000256" key="1">
    <source>
        <dbReference type="ARBA" id="ARBA00001970"/>
    </source>
</evidence>
<dbReference type="SMART" id="SM00110">
    <property type="entry name" value="C1Q"/>
    <property type="match status" value="1"/>
</dbReference>
<reference evidence="12" key="1">
    <citation type="submission" date="2019-06" db="EMBL/GenBank/DDBJ databases">
        <authorList>
            <consortium name="Wellcome Sanger Institute Data Sharing"/>
        </authorList>
    </citation>
    <scope>NUCLEOTIDE SEQUENCE [LARGE SCALE GENOMIC DNA]</scope>
</reference>
<sequence>MNAFRLFIQRTLTYLRNTLYFFPDMKPFLLIFAVYLCLQCQVQAELSRSVIERAVEEAKATVDAAYKYSRTESIDRMQRSPGSLKHIYRLHKQPVGVSRDAVRSADYMDLTVQSLRNSLTRRRRRSINATDLISEEDLLVIANLTGCSPRSRVQSCDFSSGFRGPNSDCNNRQNPRWGSSNIPFVRWLPAEYQDSMNLPKSWDRDHEINNHILPLVRLVSNQILDTANSDVEDDPLYTHLVTIFGQWTDHDLTFTPHSPAIRSFNDGIDCDHTCERKEPCFPIEIPSKDPHFTDDSHECMPFFRSAPACGSGTTGYTFGSPTVREQMNTLTAFIDVGQVYGADKTKARLLRDFSTDAGLLRVNQDYTDNGRELLPFEVGPNMCETRRRITNDNNTQEVPCFLAGDVRTNENIALASLHTLLMREHNRLARNLATLNPHWGGERLYQEARKIMGGYFQIITYRDFLPHILGPDIMAKKLSSYPGYDEDVNPTISNVFATAAFRFAHLMVQPFIFRLDNNYKDHPDYPTQLLHKTFFTPWRILFQGGLDPILRGLVGRKAKLNTQQNMMHDELRNRLFKFTAELALDLASLNLQRGRDHGLPGYNQWRKFCGLSQPQNLQQLADVMKNRQLANALLNLYGTPDNIDVWLGGVAEPFVNGGRVGPLFACLIATQFQRIRQGDRLWWENDGVFTAAQRHSLKETSLARIICDNTGITEVPAKPFLYRPRGSGYTQCDNIPAFDLSPWKEGAASEGGSPSSPGPKAASEGGSRGPQGPRGPQGEQGPPGPPGPVPKVAFSVELGSSYPKAQRPIVFQKVIYNEQNTYDLKRGFFVCPTSGVYEFHVSGNVYRTSAQIDVMRNGDRIYHVYTTRQNGYFHVSGTVLTRLNKGDKVYVVSRESGNGLTKDSYFSGALLFTED</sequence>
<keyword evidence="13" id="KW-1185">Reference proteome</keyword>
<evidence type="ECO:0000256" key="8">
    <source>
        <dbReference type="ARBA" id="ARBA00061342"/>
    </source>
</evidence>
<dbReference type="GO" id="GO:0020037">
    <property type="term" value="F:heme binding"/>
    <property type="evidence" value="ECO:0007669"/>
    <property type="project" value="InterPro"/>
</dbReference>
<dbReference type="InterPro" id="IPR001073">
    <property type="entry name" value="C1q_dom"/>
</dbReference>
<dbReference type="AlphaFoldDB" id="A0A673A0A0"/>
<dbReference type="PROSITE" id="PS50871">
    <property type="entry name" value="C1Q"/>
    <property type="match status" value="1"/>
</dbReference>
<dbReference type="PANTHER" id="PTHR11475:SF63">
    <property type="entry name" value="EOSINOPHIL PEROXIDASE"/>
    <property type="match status" value="1"/>
</dbReference>
<keyword evidence="2 9" id="KW-0349">Heme</keyword>
<comment type="cofactor">
    <cofactor evidence="1">
        <name>heme b</name>
        <dbReference type="ChEBI" id="CHEBI:60344"/>
    </cofactor>
</comment>
<evidence type="ECO:0000259" key="11">
    <source>
        <dbReference type="PROSITE" id="PS50871"/>
    </source>
</evidence>
<keyword evidence="3 9" id="KW-0479">Metal-binding</keyword>
<dbReference type="Pfam" id="PF00386">
    <property type="entry name" value="C1q"/>
    <property type="match status" value="1"/>
</dbReference>
<dbReference type="InterPro" id="IPR008983">
    <property type="entry name" value="Tumour_necrosis_fac-like_dom"/>
</dbReference>
<evidence type="ECO:0000256" key="4">
    <source>
        <dbReference type="ARBA" id="ARBA00022729"/>
    </source>
</evidence>
<dbReference type="FunFam" id="1.10.640.10:FF:000001">
    <property type="entry name" value="Peroxidasin homolog"/>
    <property type="match status" value="1"/>
</dbReference>
<dbReference type="PRINTS" id="PR00457">
    <property type="entry name" value="ANPEROXIDASE"/>
</dbReference>
<dbReference type="PANTHER" id="PTHR11475">
    <property type="entry name" value="OXIDASE/PEROXIDASE"/>
    <property type="match status" value="1"/>
</dbReference>
<feature type="compositionally biased region" description="Low complexity" evidence="10">
    <location>
        <begin position="744"/>
        <end position="780"/>
    </location>
</feature>
<evidence type="ECO:0000256" key="2">
    <source>
        <dbReference type="ARBA" id="ARBA00022617"/>
    </source>
</evidence>
<accession>A0A673A0A0</accession>
<feature type="binding site" description="axial binding residue" evidence="9">
    <location>
        <position position="505"/>
    </location>
    <ligand>
        <name>heme b</name>
        <dbReference type="ChEBI" id="CHEBI:60344"/>
    </ligand>
    <ligandPart>
        <name>Fe</name>
        <dbReference type="ChEBI" id="CHEBI:18248"/>
    </ligandPart>
</feature>
<dbReference type="GO" id="GO:0005615">
    <property type="term" value="C:extracellular space"/>
    <property type="evidence" value="ECO:0007669"/>
    <property type="project" value="TreeGrafter"/>
</dbReference>
<keyword evidence="7" id="KW-1015">Disulfide bond</keyword>
<dbReference type="GO" id="GO:0006979">
    <property type="term" value="P:response to oxidative stress"/>
    <property type="evidence" value="ECO:0007669"/>
    <property type="project" value="InterPro"/>
</dbReference>
<proteinExistence type="inferred from homology"/>
<dbReference type="InterPro" id="IPR010255">
    <property type="entry name" value="Haem_peroxidase_sf"/>
</dbReference>
<reference evidence="12" key="2">
    <citation type="submission" date="2025-08" db="UniProtKB">
        <authorList>
            <consortium name="Ensembl"/>
        </authorList>
    </citation>
    <scope>IDENTIFICATION</scope>
</reference>
<dbReference type="InterPro" id="IPR037120">
    <property type="entry name" value="Haem_peroxidase_sf_animal"/>
</dbReference>
<dbReference type="SUPFAM" id="SSF49842">
    <property type="entry name" value="TNF-like"/>
    <property type="match status" value="1"/>
</dbReference>
<dbReference type="GO" id="GO:0046872">
    <property type="term" value="F:metal ion binding"/>
    <property type="evidence" value="ECO:0007669"/>
    <property type="project" value="UniProtKB-KW"/>
</dbReference>
<evidence type="ECO:0000256" key="10">
    <source>
        <dbReference type="SAM" id="MobiDB-lite"/>
    </source>
</evidence>
<dbReference type="Proteomes" id="UP000472271">
    <property type="component" value="Chromosome 9"/>
</dbReference>
<evidence type="ECO:0000313" key="13">
    <source>
        <dbReference type="Proteomes" id="UP000472271"/>
    </source>
</evidence>
<dbReference type="Gene3D" id="2.60.120.40">
    <property type="match status" value="1"/>
</dbReference>
<keyword evidence="4" id="KW-0732">Signal</keyword>
<evidence type="ECO:0000256" key="3">
    <source>
        <dbReference type="ARBA" id="ARBA00022723"/>
    </source>
</evidence>
<gene>
    <name evidence="12" type="primary">LOC115425353</name>
</gene>
<dbReference type="Gene3D" id="1.10.640.10">
    <property type="entry name" value="Haem peroxidase domain superfamily, animal type"/>
    <property type="match status" value="1"/>
</dbReference>
<dbReference type="PROSITE" id="PS50292">
    <property type="entry name" value="PEROXIDASE_3"/>
    <property type="match status" value="1"/>
</dbReference>
<comment type="similarity">
    <text evidence="8">Belongs to the peroxidase family. XPO subfamily.</text>
</comment>
<dbReference type="InterPro" id="IPR019791">
    <property type="entry name" value="Haem_peroxidase_animal"/>
</dbReference>
<evidence type="ECO:0000256" key="5">
    <source>
        <dbReference type="ARBA" id="ARBA00023002"/>
    </source>
</evidence>